<feature type="transmembrane region" description="Helical" evidence="1">
    <location>
        <begin position="562"/>
        <end position="583"/>
    </location>
</feature>
<evidence type="ECO:0000313" key="3">
    <source>
        <dbReference type="Proteomes" id="UP000033647"/>
    </source>
</evidence>
<feature type="transmembrane region" description="Helical" evidence="1">
    <location>
        <begin position="82"/>
        <end position="102"/>
    </location>
</feature>
<dbReference type="Proteomes" id="UP000033647">
    <property type="component" value="Unassembled WGS sequence"/>
</dbReference>
<dbReference type="AlphaFoldDB" id="A0A0F4GW50"/>
<accession>A0A0F4GW50</accession>
<keyword evidence="1" id="KW-0472">Membrane</keyword>
<dbReference type="EMBL" id="LAFY01000282">
    <property type="protein sequence ID" value="KJY01459.1"/>
    <property type="molecule type" value="Genomic_DNA"/>
</dbReference>
<dbReference type="STRING" id="1047168.A0A0F4GW50"/>
<gene>
    <name evidence="2" type="ORF">TI39_contig290g00024</name>
</gene>
<keyword evidence="3" id="KW-1185">Reference proteome</keyword>
<name>A0A0F4GW50_9PEZI</name>
<sequence>MGKQWFNLAAIDRNIFISEEKPLYQQDGRPRLKTISLWSRVVPLLAILLPTLISGCIFGLTISGYRSTSTLYEYTKNDRATLQIIVQMVSATLAVPWTFALAQTFNLSTRTMIWEKPISMENLRFWTSTSLTRLDWNLKGRRLILCMLVVIISLVPNFLWTGSLTPQQTGTDRSLNSITVKNVGQGSWNILAAPGPNCNLTAIDASSPGIFTLCPGMYQYQSGAILQSGASAITYDGSERNFSKPDNSGYTYRGRSYGMGATVGWSGLGKKAGTVLNYTYTDTGYLPKVSCIYNESSMWVITDDLEKYDATAGFPNLFAAQGWLPNDNWSAIPDTFHNRSYLQKTFLNGQANAGWYPLTAFGSGSRLVAITARNVVERTDRRLLLAIAANGAYSLQGTTLDKIQCEVIFSPTEYNVAVSSLNRTISVQPRNDITATDPDPTGALKTRALSEIEDVSRTETTIWTSTIGDALVGNFATFWASTTQPGMKHASLPISIPKTTSYEDRVETMTLYSVEQSLTAMLDDILLRMSLAAISRTKGTGGVRDAEVVGIVAAVRIGDAKYVYANFTVHILALILVVVVGMWQGWWKGTPRFDYADAVGLVVGVAVGGEKGEGKVGGEGLGLEGWDGDHDQERVRRLEICGVNGGWGPGMEVRRGR</sequence>
<reference evidence="2 3" key="1">
    <citation type="submission" date="2015-03" db="EMBL/GenBank/DDBJ databases">
        <title>RNA-seq based gene annotation and comparative genomics of four Zymoseptoria species reveal species-specific pathogenicity related genes and transposable element activity.</title>
        <authorList>
            <person name="Grandaubert J."/>
            <person name="Bhattacharyya A."/>
            <person name="Stukenbrock E.H."/>
        </authorList>
    </citation>
    <scope>NUCLEOTIDE SEQUENCE [LARGE SCALE GENOMIC DNA]</scope>
    <source>
        <strain evidence="2 3">Zb18110</strain>
    </source>
</reference>
<organism evidence="2 3">
    <name type="scientific">Zymoseptoria brevis</name>
    <dbReference type="NCBI Taxonomy" id="1047168"/>
    <lineage>
        <taxon>Eukaryota</taxon>
        <taxon>Fungi</taxon>
        <taxon>Dikarya</taxon>
        <taxon>Ascomycota</taxon>
        <taxon>Pezizomycotina</taxon>
        <taxon>Dothideomycetes</taxon>
        <taxon>Dothideomycetidae</taxon>
        <taxon>Mycosphaerellales</taxon>
        <taxon>Mycosphaerellaceae</taxon>
        <taxon>Zymoseptoria</taxon>
    </lineage>
</organism>
<feature type="transmembrane region" description="Helical" evidence="1">
    <location>
        <begin position="41"/>
        <end position="62"/>
    </location>
</feature>
<feature type="transmembrane region" description="Helical" evidence="1">
    <location>
        <begin position="143"/>
        <end position="160"/>
    </location>
</feature>
<keyword evidence="1" id="KW-1133">Transmembrane helix</keyword>
<evidence type="ECO:0000313" key="2">
    <source>
        <dbReference type="EMBL" id="KJY01459.1"/>
    </source>
</evidence>
<protein>
    <submittedName>
        <fullName evidence="2">Uncharacterized protein</fullName>
    </submittedName>
</protein>
<keyword evidence="1" id="KW-0812">Transmembrane</keyword>
<comment type="caution">
    <text evidence="2">The sequence shown here is derived from an EMBL/GenBank/DDBJ whole genome shotgun (WGS) entry which is preliminary data.</text>
</comment>
<proteinExistence type="predicted"/>
<dbReference type="OrthoDB" id="529273at2759"/>
<evidence type="ECO:0000256" key="1">
    <source>
        <dbReference type="SAM" id="Phobius"/>
    </source>
</evidence>